<comment type="function">
    <text evidence="2">An aminoacyl-tRNA editing enzyme that deacylates mischarged D-aminoacyl-tRNAs. Also deacylates mischarged glycyl-tRNA(Ala), protecting cells against glycine mischarging by AlaRS. Acts via tRNA-based rather than protein-based catalysis; rejects L-amino acids rather than detecting D-amino acids in the active site. By recycling D-aminoacyl-tRNA to D-amino acids and free tRNA molecules, this enzyme counteracts the toxicity associated with the formation of D-aminoacyl-tRNA entities in vivo and helps enforce protein L-homochirality.</text>
</comment>
<dbReference type="Gene3D" id="3.50.80.10">
    <property type="entry name" value="D-tyrosyl-tRNA(Tyr) deacylase"/>
    <property type="match status" value="1"/>
</dbReference>
<dbReference type="GO" id="GO:0000049">
    <property type="term" value="F:tRNA binding"/>
    <property type="evidence" value="ECO:0007669"/>
    <property type="project" value="UniProtKB-UniRule"/>
</dbReference>
<accession>A0A172T5L8</accession>
<dbReference type="Pfam" id="PF02580">
    <property type="entry name" value="Tyr_Deacylase"/>
    <property type="match status" value="1"/>
</dbReference>
<reference evidence="3 4" key="1">
    <citation type="submission" date="2014-08" db="EMBL/GenBank/DDBJ databases">
        <title>Fervidobacterium pennivorans DYC genome.</title>
        <authorList>
            <person name="Wushke S."/>
        </authorList>
    </citation>
    <scope>NUCLEOTIDE SEQUENCE [LARGE SCALE GENOMIC DNA]</scope>
    <source>
        <strain evidence="3 4">DYC</strain>
    </source>
</reference>
<comment type="domain">
    <text evidence="2">A Gly-cisPro motif from one monomer fits into the active site of the other monomer to allow specific chiral rejection of L-amino acids.</text>
</comment>
<protein>
    <recommendedName>
        <fullName evidence="2">D-aminoacyl-tRNA deacylase</fullName>
        <shortName evidence="2">DTD</shortName>
        <ecNumber evidence="2">3.1.1.96</ecNumber>
    </recommendedName>
    <alternativeName>
        <fullName evidence="2">Gly-tRNA(Ala) deacylase</fullName>
        <ecNumber evidence="2">3.1.1.-</ecNumber>
    </alternativeName>
</protein>
<comment type="catalytic activity">
    <reaction evidence="2">
        <text>glycyl-tRNA(Ala) + H2O = tRNA(Ala) + glycine + H(+)</text>
        <dbReference type="Rhea" id="RHEA:53744"/>
        <dbReference type="Rhea" id="RHEA-COMP:9657"/>
        <dbReference type="Rhea" id="RHEA-COMP:13640"/>
        <dbReference type="ChEBI" id="CHEBI:15377"/>
        <dbReference type="ChEBI" id="CHEBI:15378"/>
        <dbReference type="ChEBI" id="CHEBI:57305"/>
        <dbReference type="ChEBI" id="CHEBI:78442"/>
        <dbReference type="ChEBI" id="CHEBI:78522"/>
    </reaction>
</comment>
<dbReference type="KEGG" id="fng:JM64_09565"/>
<comment type="subcellular location">
    <subcellularLocation>
        <location evidence="2">Cytoplasm</location>
    </subcellularLocation>
</comment>
<proteinExistence type="inferred from homology"/>
<dbReference type="GO" id="GO:0043908">
    <property type="term" value="F:Ser(Gly)-tRNA(Ala) hydrolase activity"/>
    <property type="evidence" value="ECO:0007669"/>
    <property type="project" value="UniProtKB-UniRule"/>
</dbReference>
<dbReference type="Proteomes" id="UP000077096">
    <property type="component" value="Chromosome"/>
</dbReference>
<evidence type="ECO:0000313" key="4">
    <source>
        <dbReference type="Proteomes" id="UP000077096"/>
    </source>
</evidence>
<dbReference type="FunFam" id="3.50.80.10:FF:000001">
    <property type="entry name" value="D-aminoacyl-tRNA deacylase"/>
    <property type="match status" value="1"/>
</dbReference>
<dbReference type="CDD" id="cd00563">
    <property type="entry name" value="Dtyr_deacylase"/>
    <property type="match status" value="1"/>
</dbReference>
<dbReference type="InterPro" id="IPR023509">
    <property type="entry name" value="DTD-like_sf"/>
</dbReference>
<dbReference type="AlphaFoldDB" id="A0A172T5L8"/>
<dbReference type="EC" id="3.1.1.96" evidence="2"/>
<comment type="catalytic activity">
    <reaction evidence="2">
        <text>a D-aminoacyl-tRNA + H2O = a tRNA + a D-alpha-amino acid + H(+)</text>
        <dbReference type="Rhea" id="RHEA:13953"/>
        <dbReference type="Rhea" id="RHEA-COMP:10123"/>
        <dbReference type="Rhea" id="RHEA-COMP:10124"/>
        <dbReference type="ChEBI" id="CHEBI:15377"/>
        <dbReference type="ChEBI" id="CHEBI:15378"/>
        <dbReference type="ChEBI" id="CHEBI:59871"/>
        <dbReference type="ChEBI" id="CHEBI:78442"/>
        <dbReference type="ChEBI" id="CHEBI:79333"/>
        <dbReference type="EC" id="3.1.1.96"/>
    </reaction>
</comment>
<evidence type="ECO:0000256" key="1">
    <source>
        <dbReference type="ARBA" id="ARBA00009673"/>
    </source>
</evidence>
<keyword evidence="2" id="KW-0694">RNA-binding</keyword>
<comment type="similarity">
    <text evidence="1 2">Belongs to the DTD family.</text>
</comment>
<evidence type="ECO:0000256" key="2">
    <source>
        <dbReference type="HAMAP-Rule" id="MF_00518"/>
    </source>
</evidence>
<dbReference type="SUPFAM" id="SSF69500">
    <property type="entry name" value="DTD-like"/>
    <property type="match status" value="1"/>
</dbReference>
<dbReference type="NCBIfam" id="TIGR00256">
    <property type="entry name" value="D-aminoacyl-tRNA deacylase"/>
    <property type="match status" value="1"/>
</dbReference>
<sequence length="149" mass="16566">MRAVVQRVTKASVSVDNEVVGKISNGIVILLGVGKDDTEEDAKYLAEKIVNLRIFDDEDGKMNLSLLDVKGRALIISQFTLYGDCRRGRRPSYSDSAPPDLAKALYEKFIELVKNYDVHVETGIFAAHMLVEIHNDGPVTLLLDSKKVF</sequence>
<dbReference type="GO" id="GO:0051500">
    <property type="term" value="F:D-tyrosyl-tRNA(Tyr) deacylase activity"/>
    <property type="evidence" value="ECO:0007669"/>
    <property type="project" value="TreeGrafter"/>
</dbReference>
<keyword evidence="2" id="KW-0820">tRNA-binding</keyword>
<keyword evidence="2" id="KW-0963">Cytoplasm</keyword>
<dbReference type="OrthoDB" id="9801395at2"/>
<gene>
    <name evidence="2" type="primary">dtd</name>
    <name evidence="3" type="ORF">JM64_09565</name>
</gene>
<dbReference type="GO" id="GO:0005737">
    <property type="term" value="C:cytoplasm"/>
    <property type="evidence" value="ECO:0007669"/>
    <property type="project" value="UniProtKB-SubCell"/>
</dbReference>
<comment type="subunit">
    <text evidence="2">Homodimer.</text>
</comment>
<dbReference type="EMBL" id="CP011393">
    <property type="protein sequence ID" value="ANE42133.1"/>
    <property type="molecule type" value="Genomic_DNA"/>
</dbReference>
<feature type="short sequence motif" description="Gly-cisPro motif, important for rejection of L-amino acids" evidence="2">
    <location>
        <begin position="137"/>
        <end position="138"/>
    </location>
</feature>
<evidence type="ECO:0000313" key="3">
    <source>
        <dbReference type="EMBL" id="ANE42133.1"/>
    </source>
</evidence>
<name>A0A172T5L8_FERPE</name>
<organism evidence="3 4">
    <name type="scientific">Fervidobacterium pennivorans</name>
    <dbReference type="NCBI Taxonomy" id="93466"/>
    <lineage>
        <taxon>Bacteria</taxon>
        <taxon>Thermotogati</taxon>
        <taxon>Thermotogota</taxon>
        <taxon>Thermotogae</taxon>
        <taxon>Thermotogales</taxon>
        <taxon>Fervidobacteriaceae</taxon>
        <taxon>Fervidobacterium</taxon>
    </lineage>
</organism>
<dbReference type="EC" id="3.1.1.-" evidence="2"/>
<dbReference type="InterPro" id="IPR003732">
    <property type="entry name" value="Daa-tRNA_deacyls_DTD"/>
</dbReference>
<dbReference type="PANTHER" id="PTHR10472:SF5">
    <property type="entry name" value="D-AMINOACYL-TRNA DEACYLASE 1"/>
    <property type="match status" value="1"/>
</dbReference>
<dbReference type="GO" id="GO:0019478">
    <property type="term" value="P:D-amino acid catabolic process"/>
    <property type="evidence" value="ECO:0007669"/>
    <property type="project" value="UniProtKB-UniRule"/>
</dbReference>
<dbReference type="PATRIC" id="fig|93466.3.peg.1990"/>
<dbReference type="PANTHER" id="PTHR10472">
    <property type="entry name" value="D-TYROSYL-TRNA TYR DEACYLASE"/>
    <property type="match status" value="1"/>
</dbReference>
<dbReference type="GO" id="GO:0106026">
    <property type="term" value="F:Gly-tRNA(Ala) deacylase activity"/>
    <property type="evidence" value="ECO:0007669"/>
    <property type="project" value="UniProtKB-UniRule"/>
</dbReference>
<keyword evidence="2" id="KW-0378">Hydrolase</keyword>
<dbReference type="HAMAP" id="MF_00518">
    <property type="entry name" value="Deacylase_Dtd"/>
    <property type="match status" value="1"/>
</dbReference>